<evidence type="ECO:0000313" key="3">
    <source>
        <dbReference type="Proteomes" id="UP001232163"/>
    </source>
</evidence>
<dbReference type="EMBL" id="JAURUR010000032">
    <property type="protein sequence ID" value="MDP9766530.1"/>
    <property type="molecule type" value="Genomic_DNA"/>
</dbReference>
<keyword evidence="1" id="KW-1133">Transmembrane helix</keyword>
<reference evidence="2 3" key="1">
    <citation type="submission" date="2023-07" db="EMBL/GenBank/DDBJ databases">
        <title>Genomic Encyclopedia of Type Strains, Phase IV (KMG-IV): sequencing the most valuable type-strain genomes for metagenomic binning, comparative biology and taxonomic classification.</title>
        <authorList>
            <person name="Goeker M."/>
        </authorList>
    </citation>
    <scope>NUCLEOTIDE SEQUENCE [LARGE SCALE GENOMIC DNA]</scope>
    <source>
        <strain evidence="2 3">NIO-1023</strain>
    </source>
</reference>
<evidence type="ECO:0000256" key="1">
    <source>
        <dbReference type="SAM" id="Phobius"/>
    </source>
</evidence>
<feature type="transmembrane region" description="Helical" evidence="1">
    <location>
        <begin position="6"/>
        <end position="30"/>
    </location>
</feature>
<name>A0ABT9MIV4_9DEIO</name>
<organism evidence="2 3">
    <name type="scientific">Deinococcus enclensis</name>
    <dbReference type="NCBI Taxonomy" id="1049582"/>
    <lineage>
        <taxon>Bacteria</taxon>
        <taxon>Thermotogati</taxon>
        <taxon>Deinococcota</taxon>
        <taxon>Deinococci</taxon>
        <taxon>Deinococcales</taxon>
        <taxon>Deinococcaceae</taxon>
        <taxon>Deinococcus</taxon>
    </lineage>
</organism>
<keyword evidence="3" id="KW-1185">Reference proteome</keyword>
<evidence type="ECO:0000313" key="2">
    <source>
        <dbReference type="EMBL" id="MDP9766530.1"/>
    </source>
</evidence>
<dbReference type="Proteomes" id="UP001232163">
    <property type="component" value="Unassembled WGS sequence"/>
</dbReference>
<comment type="caution">
    <text evidence="2">The sequence shown here is derived from an EMBL/GenBank/DDBJ whole genome shotgun (WGS) entry which is preliminary data.</text>
</comment>
<keyword evidence="1" id="KW-0472">Membrane</keyword>
<accession>A0ABT9MIV4</accession>
<protein>
    <submittedName>
        <fullName evidence="2">Uncharacterized protein</fullName>
    </submittedName>
</protein>
<dbReference type="RefSeq" id="WP_307469875.1">
    <property type="nucleotide sequence ID" value="NZ_JAURUR010000032.1"/>
</dbReference>
<sequence length="173" mass="19095">MSERKSLYFVPVICLFIGIIQFILSFSYGLTPWKGGGFGMFASTDAPGSRNFRVYLHTNDGLVPARIPDHLLRQAGKSRHLSNANTFMTLAKKLASQTWMRYVPDPQGVKGPALSKEAATYIYGSSTSQYLGEPVAVNAITLRLWKTRFDVSTLTLRTDVSSSVTIRTSGAHE</sequence>
<proteinExistence type="predicted"/>
<gene>
    <name evidence="2" type="ORF">QO006_003997</name>
</gene>
<keyword evidence="1" id="KW-0812">Transmembrane</keyword>